<evidence type="ECO:0000313" key="2">
    <source>
        <dbReference type="Proteomes" id="UP000298468"/>
    </source>
</evidence>
<name>A0A4R9BWH5_9MICO</name>
<keyword evidence="2" id="KW-1185">Reference proteome</keyword>
<dbReference type="Proteomes" id="UP000298468">
    <property type="component" value="Unassembled WGS sequence"/>
</dbReference>
<protein>
    <submittedName>
        <fullName evidence="1">Uncharacterized protein</fullName>
    </submittedName>
</protein>
<comment type="caution">
    <text evidence="1">The sequence shown here is derived from an EMBL/GenBank/DDBJ whole genome shotgun (WGS) entry which is preliminary data.</text>
</comment>
<gene>
    <name evidence="1" type="ORF">E3T61_08950</name>
</gene>
<accession>A0A4R9BWH5</accession>
<dbReference type="EMBL" id="SOHM01000017">
    <property type="protein sequence ID" value="TFD91579.1"/>
    <property type="molecule type" value="Genomic_DNA"/>
</dbReference>
<sequence length="76" mass="8301">MTSGPETGSVHGRACEVCTFDESVTSFEDIDQFVFDPLPSDFGPATRCTNCSAVYGPDDAYDRERTAIYAARLARI</sequence>
<dbReference type="OrthoDB" id="9859720at2"/>
<dbReference type="RefSeq" id="WP_134640515.1">
    <property type="nucleotide sequence ID" value="NZ_SOHM01000017.1"/>
</dbReference>
<proteinExistence type="predicted"/>
<reference evidence="1 2" key="1">
    <citation type="submission" date="2019-03" db="EMBL/GenBank/DDBJ databases">
        <title>Genomics of glacier-inhabiting Cryobacterium strains.</title>
        <authorList>
            <person name="Liu Q."/>
            <person name="Xin Y.-H."/>
        </authorList>
    </citation>
    <scope>NUCLEOTIDE SEQUENCE [LARGE SCALE GENOMIC DNA]</scope>
    <source>
        <strain evidence="1 2">Sr59</strain>
    </source>
</reference>
<organism evidence="1 2">
    <name type="scientific">Cryobacterium lactosi</name>
    <dbReference type="NCBI Taxonomy" id="1259202"/>
    <lineage>
        <taxon>Bacteria</taxon>
        <taxon>Bacillati</taxon>
        <taxon>Actinomycetota</taxon>
        <taxon>Actinomycetes</taxon>
        <taxon>Micrococcales</taxon>
        <taxon>Microbacteriaceae</taxon>
        <taxon>Cryobacterium</taxon>
    </lineage>
</organism>
<evidence type="ECO:0000313" key="1">
    <source>
        <dbReference type="EMBL" id="TFD91579.1"/>
    </source>
</evidence>
<dbReference type="AlphaFoldDB" id="A0A4R9BWH5"/>